<organism evidence="2 3">
    <name type="scientific">Haloarcula quadrata</name>
    <dbReference type="NCBI Taxonomy" id="182779"/>
    <lineage>
        <taxon>Archaea</taxon>
        <taxon>Methanobacteriati</taxon>
        <taxon>Methanobacteriota</taxon>
        <taxon>Stenosarchaea group</taxon>
        <taxon>Halobacteria</taxon>
        <taxon>Halobacteriales</taxon>
        <taxon>Haloarculaceae</taxon>
        <taxon>Haloarcula</taxon>
    </lineage>
</organism>
<feature type="transmembrane region" description="Helical" evidence="1">
    <location>
        <begin position="31"/>
        <end position="56"/>
    </location>
</feature>
<keyword evidence="3" id="KW-1185">Reference proteome</keyword>
<dbReference type="Proteomes" id="UP000268233">
    <property type="component" value="Unassembled WGS sequence"/>
</dbReference>
<dbReference type="EMBL" id="RBWW01000003">
    <property type="protein sequence ID" value="RKS75807.1"/>
    <property type="molecule type" value="Genomic_DNA"/>
</dbReference>
<comment type="caution">
    <text evidence="2">The sequence shown here is derived from an EMBL/GenBank/DDBJ whole genome shotgun (WGS) entry which is preliminary data.</text>
</comment>
<reference evidence="2 3" key="1">
    <citation type="submission" date="2018-10" db="EMBL/GenBank/DDBJ databases">
        <title>Genomic Encyclopedia of Archaeal and Bacterial Type Strains, Phase II (KMG-II): from individual species to whole genera.</title>
        <authorList>
            <person name="Goeker M."/>
        </authorList>
    </citation>
    <scope>NUCLEOTIDE SEQUENCE [LARGE SCALE GENOMIC DNA]</scope>
    <source>
        <strain evidence="2 3">DSM 11927</strain>
    </source>
</reference>
<keyword evidence="1" id="KW-0812">Transmembrane</keyword>
<proteinExistence type="predicted"/>
<evidence type="ECO:0000313" key="3">
    <source>
        <dbReference type="Proteomes" id="UP000268233"/>
    </source>
</evidence>
<evidence type="ECO:0000256" key="1">
    <source>
        <dbReference type="SAM" id="Phobius"/>
    </source>
</evidence>
<keyword evidence="1" id="KW-1133">Transmembrane helix</keyword>
<accession>A0A495QQN0</accession>
<gene>
    <name evidence="2" type="ORF">BDK61_4324</name>
</gene>
<dbReference type="AlphaFoldDB" id="A0A495QQN0"/>
<evidence type="ECO:0000313" key="2">
    <source>
        <dbReference type="EMBL" id="RKS75807.1"/>
    </source>
</evidence>
<keyword evidence="1" id="KW-0472">Membrane</keyword>
<feature type="transmembrane region" description="Helical" evidence="1">
    <location>
        <begin position="7"/>
        <end position="25"/>
    </location>
</feature>
<name>A0A495QQN0_9EURY</name>
<protein>
    <submittedName>
        <fullName evidence="2">Uncharacterized protein</fullName>
    </submittedName>
</protein>
<sequence>MIQVLQLTTYTIVICVVGWIIHWILRRIELLNGVLVNLFSVLFVFGLPVLVGIVAIQMGFLDGVLSSELSDEISKVAPIDRWESQISERVTGPIEDALPWQ</sequence>